<dbReference type="Gene3D" id="2.40.30.10">
    <property type="entry name" value="Translation factors"/>
    <property type="match status" value="1"/>
</dbReference>
<dbReference type="GO" id="GO:0016491">
    <property type="term" value="F:oxidoreductase activity"/>
    <property type="evidence" value="ECO:0007669"/>
    <property type="project" value="UniProtKB-KW"/>
</dbReference>
<dbReference type="InterPro" id="IPR017938">
    <property type="entry name" value="Riboflavin_synthase-like_b-brl"/>
</dbReference>
<dbReference type="InterPro" id="IPR012675">
    <property type="entry name" value="Beta-grasp_dom_sf"/>
</dbReference>
<dbReference type="PRINTS" id="PR00406">
    <property type="entry name" value="CYTB5RDTASE"/>
</dbReference>
<dbReference type="Pfam" id="PF00970">
    <property type="entry name" value="FAD_binding_6"/>
    <property type="match status" value="1"/>
</dbReference>
<evidence type="ECO:0000256" key="5">
    <source>
        <dbReference type="ARBA" id="ARBA00022827"/>
    </source>
</evidence>
<evidence type="ECO:0000256" key="2">
    <source>
        <dbReference type="ARBA" id="ARBA00022630"/>
    </source>
</evidence>
<dbReference type="PROSITE" id="PS51384">
    <property type="entry name" value="FAD_FR"/>
    <property type="match status" value="1"/>
</dbReference>
<evidence type="ECO:0000259" key="11">
    <source>
        <dbReference type="PROSITE" id="PS51384"/>
    </source>
</evidence>
<dbReference type="InterPro" id="IPR050415">
    <property type="entry name" value="MRET"/>
</dbReference>
<keyword evidence="6" id="KW-0560">Oxidoreductase</keyword>
<evidence type="ECO:0000256" key="7">
    <source>
        <dbReference type="ARBA" id="ARBA00023004"/>
    </source>
</evidence>
<evidence type="ECO:0000256" key="4">
    <source>
        <dbReference type="ARBA" id="ARBA00022723"/>
    </source>
</evidence>
<dbReference type="CDD" id="cd00207">
    <property type="entry name" value="fer2"/>
    <property type="match status" value="1"/>
</dbReference>
<dbReference type="InterPro" id="IPR011884">
    <property type="entry name" value="PaaE"/>
</dbReference>
<dbReference type="InterPro" id="IPR001041">
    <property type="entry name" value="2Fe-2S_ferredoxin-type"/>
</dbReference>
<sequence length="381" mass="41351">MSQTAAPAAAQEGGPATQPPPRRRLAFHSLRVEEIRELTADAVEVAFAVPEALAQEFSFVPGQHIAVRTRIDGHEVRRSYSLCAPPDGRQLRIGVKETPDGLFSSFVRRELTVGDELEVMNPQGTFTSEVQSGRIVAIAAGSGITPVMALGAAALREKPGCTFTLVYANRSSADVMFLEELADLKDRYPARFDMHHVLSAEGRSAELYSGRIDAPKLDALLTHLVPPETVDEWFLCGPLPLVELARTRLDAHGVERARIRFELFNTGRPGEDRAPAPRRTRPDEETGPQASIRFTLDGRTGTVRTPRRSPETILAAALRSRPDVPYACAGGVCGTCKAKLCAGTVDMADNFALEPDELAAGYVLTCQSTPTSEVVDVDYDQ</sequence>
<dbReference type="InterPro" id="IPR006058">
    <property type="entry name" value="2Fe2S_fd_BS"/>
</dbReference>
<feature type="domain" description="2Fe-2S ferredoxin-type" evidence="10">
    <location>
        <begin position="290"/>
        <end position="381"/>
    </location>
</feature>
<dbReference type="Pfam" id="PF00175">
    <property type="entry name" value="NAD_binding_1"/>
    <property type="match status" value="1"/>
</dbReference>
<keyword evidence="4" id="KW-0479">Metal-binding</keyword>
<dbReference type="Gene3D" id="3.40.50.80">
    <property type="entry name" value="Nucleotide-binding domain of ferredoxin-NADP reductase (FNR) module"/>
    <property type="match status" value="1"/>
</dbReference>
<dbReference type="Proteomes" id="UP000469215">
    <property type="component" value="Unassembled WGS sequence"/>
</dbReference>
<name>A0A6N9H736_9MICO</name>
<comment type="cofactor">
    <cofactor evidence="1">
        <name>FAD</name>
        <dbReference type="ChEBI" id="CHEBI:57692"/>
    </cofactor>
</comment>
<dbReference type="InterPro" id="IPR036010">
    <property type="entry name" value="2Fe-2S_ferredoxin-like_sf"/>
</dbReference>
<accession>A0A6N9H736</accession>
<reference evidence="12 13" key="1">
    <citation type="submission" date="2020-01" db="EMBL/GenBank/DDBJ databases">
        <authorList>
            <person name="Deng T."/>
        </authorList>
    </citation>
    <scope>NUCLEOTIDE SEQUENCE [LARGE SCALE GENOMIC DNA]</scope>
    <source>
        <strain evidence="12 13">5221</strain>
    </source>
</reference>
<dbReference type="SUPFAM" id="SSF52343">
    <property type="entry name" value="Ferredoxin reductase-like, C-terminal NADP-linked domain"/>
    <property type="match status" value="1"/>
</dbReference>
<feature type="region of interest" description="Disordered" evidence="9">
    <location>
        <begin position="1"/>
        <end position="22"/>
    </location>
</feature>
<evidence type="ECO:0000313" key="13">
    <source>
        <dbReference type="Proteomes" id="UP000469215"/>
    </source>
</evidence>
<evidence type="ECO:0000256" key="6">
    <source>
        <dbReference type="ARBA" id="ARBA00023002"/>
    </source>
</evidence>
<evidence type="ECO:0000313" key="12">
    <source>
        <dbReference type="EMBL" id="MYM19725.1"/>
    </source>
</evidence>
<keyword evidence="13" id="KW-1185">Reference proteome</keyword>
<dbReference type="RefSeq" id="WP_160953155.1">
    <property type="nucleotide sequence ID" value="NZ_WWEQ01000023.1"/>
</dbReference>
<evidence type="ECO:0000256" key="3">
    <source>
        <dbReference type="ARBA" id="ARBA00022714"/>
    </source>
</evidence>
<protein>
    <submittedName>
        <fullName evidence="12">Phenylacetate-CoA oxygenase/reductase subunit PaaK</fullName>
    </submittedName>
</protein>
<keyword evidence="2" id="KW-0285">Flavoprotein</keyword>
<dbReference type="PANTHER" id="PTHR47354">
    <property type="entry name" value="NADH OXIDOREDUCTASE HCR"/>
    <property type="match status" value="1"/>
</dbReference>
<keyword evidence="5" id="KW-0274">FAD</keyword>
<feature type="compositionally biased region" description="Basic and acidic residues" evidence="9">
    <location>
        <begin position="269"/>
        <end position="284"/>
    </location>
</feature>
<feature type="compositionally biased region" description="Low complexity" evidence="9">
    <location>
        <begin position="1"/>
        <end position="16"/>
    </location>
</feature>
<dbReference type="InterPro" id="IPR039261">
    <property type="entry name" value="FNR_nucleotide-bd"/>
</dbReference>
<keyword evidence="7" id="KW-0408">Iron</keyword>
<dbReference type="PROSITE" id="PS00197">
    <property type="entry name" value="2FE2S_FER_1"/>
    <property type="match status" value="1"/>
</dbReference>
<dbReference type="InterPro" id="IPR001433">
    <property type="entry name" value="OxRdtase_FAD/NAD-bd"/>
</dbReference>
<dbReference type="PROSITE" id="PS51085">
    <property type="entry name" value="2FE2S_FER_2"/>
    <property type="match status" value="1"/>
</dbReference>
<dbReference type="GO" id="GO:0050660">
    <property type="term" value="F:flavin adenine dinucleotide binding"/>
    <property type="evidence" value="ECO:0007669"/>
    <property type="project" value="TreeGrafter"/>
</dbReference>
<feature type="domain" description="FAD-binding FR-type" evidence="11">
    <location>
        <begin position="25"/>
        <end position="129"/>
    </location>
</feature>
<evidence type="ECO:0000256" key="9">
    <source>
        <dbReference type="SAM" id="MobiDB-lite"/>
    </source>
</evidence>
<evidence type="ECO:0000259" key="10">
    <source>
        <dbReference type="PROSITE" id="PS51085"/>
    </source>
</evidence>
<gene>
    <name evidence="12" type="primary">paaK</name>
    <name evidence="12" type="ORF">GSY69_07025</name>
</gene>
<keyword evidence="8" id="KW-0411">Iron-sulfur</keyword>
<dbReference type="GO" id="GO:0046872">
    <property type="term" value="F:metal ion binding"/>
    <property type="evidence" value="ECO:0007669"/>
    <property type="project" value="UniProtKB-KW"/>
</dbReference>
<feature type="region of interest" description="Disordered" evidence="9">
    <location>
        <begin position="266"/>
        <end position="290"/>
    </location>
</feature>
<dbReference type="SUPFAM" id="SSF54292">
    <property type="entry name" value="2Fe-2S ferredoxin-like"/>
    <property type="match status" value="1"/>
</dbReference>
<dbReference type="AlphaFoldDB" id="A0A6N9H736"/>
<proteinExistence type="predicted"/>
<keyword evidence="3" id="KW-0001">2Fe-2S</keyword>
<dbReference type="SUPFAM" id="SSF63380">
    <property type="entry name" value="Riboflavin synthase domain-like"/>
    <property type="match status" value="1"/>
</dbReference>
<evidence type="ECO:0000256" key="1">
    <source>
        <dbReference type="ARBA" id="ARBA00001974"/>
    </source>
</evidence>
<dbReference type="GO" id="GO:0010124">
    <property type="term" value="P:phenylacetate catabolic process"/>
    <property type="evidence" value="ECO:0007669"/>
    <property type="project" value="InterPro"/>
</dbReference>
<organism evidence="12 13">
    <name type="scientific">Brevibacterium rongguiense</name>
    <dbReference type="NCBI Taxonomy" id="2695267"/>
    <lineage>
        <taxon>Bacteria</taxon>
        <taxon>Bacillati</taxon>
        <taxon>Actinomycetota</taxon>
        <taxon>Actinomycetes</taxon>
        <taxon>Micrococcales</taxon>
        <taxon>Brevibacteriaceae</taxon>
        <taxon>Brevibacterium</taxon>
    </lineage>
</organism>
<dbReference type="InterPro" id="IPR017927">
    <property type="entry name" value="FAD-bd_FR_type"/>
</dbReference>
<comment type="caution">
    <text evidence="12">The sequence shown here is derived from an EMBL/GenBank/DDBJ whole genome shotgun (WGS) entry which is preliminary data.</text>
</comment>
<dbReference type="NCBIfam" id="TIGR02160">
    <property type="entry name" value="PA_CoA_Oxy5"/>
    <property type="match status" value="1"/>
</dbReference>
<evidence type="ECO:0000256" key="8">
    <source>
        <dbReference type="ARBA" id="ARBA00023014"/>
    </source>
</evidence>
<dbReference type="Gene3D" id="3.10.20.30">
    <property type="match status" value="1"/>
</dbReference>
<dbReference type="InterPro" id="IPR008333">
    <property type="entry name" value="Cbr1-like_FAD-bd_dom"/>
</dbReference>
<dbReference type="PANTHER" id="PTHR47354:SF8">
    <property type="entry name" value="1,2-PHENYLACETYL-COA EPOXIDASE, SUBUNIT E"/>
    <property type="match status" value="1"/>
</dbReference>
<dbReference type="EMBL" id="WWEQ01000023">
    <property type="protein sequence ID" value="MYM19725.1"/>
    <property type="molecule type" value="Genomic_DNA"/>
</dbReference>
<dbReference type="Pfam" id="PF00111">
    <property type="entry name" value="Fer2"/>
    <property type="match status" value="1"/>
</dbReference>
<dbReference type="CDD" id="cd06214">
    <property type="entry name" value="PA_degradation_oxidoreductase_like"/>
    <property type="match status" value="1"/>
</dbReference>
<dbReference type="GO" id="GO:0051537">
    <property type="term" value="F:2 iron, 2 sulfur cluster binding"/>
    <property type="evidence" value="ECO:0007669"/>
    <property type="project" value="UniProtKB-KW"/>
</dbReference>